<organism evidence="1">
    <name type="scientific">Anguilla anguilla</name>
    <name type="common">European freshwater eel</name>
    <name type="synonym">Muraena anguilla</name>
    <dbReference type="NCBI Taxonomy" id="7936"/>
    <lineage>
        <taxon>Eukaryota</taxon>
        <taxon>Metazoa</taxon>
        <taxon>Chordata</taxon>
        <taxon>Craniata</taxon>
        <taxon>Vertebrata</taxon>
        <taxon>Euteleostomi</taxon>
        <taxon>Actinopterygii</taxon>
        <taxon>Neopterygii</taxon>
        <taxon>Teleostei</taxon>
        <taxon>Anguilliformes</taxon>
        <taxon>Anguillidae</taxon>
        <taxon>Anguilla</taxon>
    </lineage>
</organism>
<dbReference type="EMBL" id="GBXM01073208">
    <property type="protein sequence ID" value="JAH35369.1"/>
    <property type="molecule type" value="Transcribed_RNA"/>
</dbReference>
<evidence type="ECO:0000313" key="1">
    <source>
        <dbReference type="EMBL" id="JAH35369.1"/>
    </source>
</evidence>
<reference evidence="1" key="2">
    <citation type="journal article" date="2015" name="Fish Shellfish Immunol.">
        <title>Early steps in the European eel (Anguilla anguilla)-Vibrio vulnificus interaction in the gills: Role of the RtxA13 toxin.</title>
        <authorList>
            <person name="Callol A."/>
            <person name="Pajuelo D."/>
            <person name="Ebbesson L."/>
            <person name="Teles M."/>
            <person name="MacKenzie S."/>
            <person name="Amaro C."/>
        </authorList>
    </citation>
    <scope>NUCLEOTIDE SEQUENCE</scope>
</reference>
<dbReference type="AlphaFoldDB" id="A0A0E9S1T1"/>
<reference evidence="1" key="1">
    <citation type="submission" date="2014-11" db="EMBL/GenBank/DDBJ databases">
        <authorList>
            <person name="Amaro Gonzalez C."/>
        </authorList>
    </citation>
    <scope>NUCLEOTIDE SEQUENCE</scope>
</reference>
<dbReference type="Gene3D" id="3.40.50.140">
    <property type="match status" value="1"/>
</dbReference>
<name>A0A0E9S1T1_ANGAN</name>
<accession>A0A0E9S1T1</accession>
<sequence>MIYVIERSLILRGLRLTVQNRLCRHNSVDMIRRTQIKKVLCVAEKNDAAKGIAEIMSNGRARRERRLFSVQ</sequence>
<proteinExistence type="predicted"/>
<protein>
    <submittedName>
        <fullName evidence="1">Uncharacterized protein</fullName>
    </submittedName>
</protein>